<dbReference type="Pfam" id="PF24845">
    <property type="entry name" value="DUF7721"/>
    <property type="match status" value="1"/>
</dbReference>
<dbReference type="EMBL" id="CM032181">
    <property type="protein sequence ID" value="KAG7099583.1"/>
    <property type="molecule type" value="Genomic_DNA"/>
</dbReference>
<dbReference type="OrthoDB" id="2290255at2759"/>
<dbReference type="InterPro" id="IPR056138">
    <property type="entry name" value="DUF7721"/>
</dbReference>
<dbReference type="RefSeq" id="XP_043016053.1">
    <property type="nucleotide sequence ID" value="XM_043147344.1"/>
</dbReference>
<evidence type="ECO:0000259" key="2">
    <source>
        <dbReference type="Pfam" id="PF24845"/>
    </source>
</evidence>
<gene>
    <name evidence="3" type="ORF">E1B28_001413</name>
</gene>
<accession>A0A9P8AFI6</accession>
<feature type="region of interest" description="Disordered" evidence="1">
    <location>
        <begin position="15"/>
        <end position="45"/>
    </location>
</feature>
<proteinExistence type="predicted"/>
<organism evidence="3 4">
    <name type="scientific">Marasmius oreades</name>
    <name type="common">fairy-ring Marasmius</name>
    <dbReference type="NCBI Taxonomy" id="181124"/>
    <lineage>
        <taxon>Eukaryota</taxon>
        <taxon>Fungi</taxon>
        <taxon>Dikarya</taxon>
        <taxon>Basidiomycota</taxon>
        <taxon>Agaricomycotina</taxon>
        <taxon>Agaricomycetes</taxon>
        <taxon>Agaricomycetidae</taxon>
        <taxon>Agaricales</taxon>
        <taxon>Marasmiineae</taxon>
        <taxon>Marasmiaceae</taxon>
        <taxon>Marasmius</taxon>
    </lineage>
</organism>
<sequence>MDNFMNLAKKGLETYSNSSSNVSKTGGAELNPGNSQSGHGPSFDHDEVVKTAEQHGSGDSSLFEAALGFISNNKQDHQQPLDEEHVTKAHQQAYQENNAGNMSANSIGAAAALQSLKQFTSGSGAGASSGGSQSQLISLAMAEASKLFDKSGGPASGNKQDAVNGAAMTVVKLLVQSKFGGGQPTGGSNSGGLSGLLSMASKFA</sequence>
<dbReference type="KEGG" id="more:E1B28_001413"/>
<feature type="compositionally biased region" description="Polar residues" evidence="1">
    <location>
        <begin position="15"/>
        <end position="24"/>
    </location>
</feature>
<name>A0A9P8AFI6_9AGAR</name>
<evidence type="ECO:0000313" key="3">
    <source>
        <dbReference type="EMBL" id="KAG7099583.1"/>
    </source>
</evidence>
<dbReference type="PANTHER" id="PTHR39477">
    <property type="entry name" value="CHROMOSOME 8, WHOLE GENOME SHOTGUN SEQUENCE"/>
    <property type="match status" value="1"/>
</dbReference>
<dbReference type="Proteomes" id="UP001049176">
    <property type="component" value="Chromosome 1"/>
</dbReference>
<evidence type="ECO:0000313" key="4">
    <source>
        <dbReference type="Proteomes" id="UP001049176"/>
    </source>
</evidence>
<protein>
    <recommendedName>
        <fullName evidence="2">DUF7721 domain-containing protein</fullName>
    </recommendedName>
</protein>
<dbReference type="GeneID" id="66070489"/>
<evidence type="ECO:0000256" key="1">
    <source>
        <dbReference type="SAM" id="MobiDB-lite"/>
    </source>
</evidence>
<keyword evidence="4" id="KW-1185">Reference proteome</keyword>
<dbReference type="AlphaFoldDB" id="A0A9P8AFI6"/>
<reference evidence="3" key="1">
    <citation type="journal article" date="2021" name="Genome Biol. Evol.">
        <title>The assembled and annotated genome of the fairy-ring fungus Marasmius oreades.</title>
        <authorList>
            <person name="Hiltunen M."/>
            <person name="Ament-Velasquez S.L."/>
            <person name="Johannesson H."/>
        </authorList>
    </citation>
    <scope>NUCLEOTIDE SEQUENCE</scope>
    <source>
        <strain evidence="3">03SP1</strain>
    </source>
</reference>
<feature type="domain" description="DUF7721" evidence="2">
    <location>
        <begin position="44"/>
        <end position="124"/>
    </location>
</feature>
<comment type="caution">
    <text evidence="3">The sequence shown here is derived from an EMBL/GenBank/DDBJ whole genome shotgun (WGS) entry which is preliminary data.</text>
</comment>
<dbReference type="PANTHER" id="PTHR39477:SF1">
    <property type="entry name" value="BETA-FLANKING PROTEIN"/>
    <property type="match status" value="1"/>
</dbReference>